<reference evidence="1" key="1">
    <citation type="submission" date="2024-05" db="EMBL/GenBank/DDBJ databases">
        <authorList>
            <person name="Bunk B."/>
            <person name="Swiderski J."/>
            <person name="Sproer C."/>
            <person name="Thiel V."/>
        </authorList>
    </citation>
    <scope>NUCLEOTIDE SEQUENCE</scope>
    <source>
        <strain evidence="1">DSM 17735</strain>
    </source>
</reference>
<dbReference type="EMBL" id="CP157675">
    <property type="protein sequence ID" value="XBP69643.1"/>
    <property type="molecule type" value="Genomic_DNA"/>
</dbReference>
<gene>
    <name evidence="1" type="ORF">ABLV49_17410</name>
</gene>
<dbReference type="RefSeq" id="WP_349278406.1">
    <property type="nucleotide sequence ID" value="NZ_CBCSCU010000006.1"/>
</dbReference>
<sequence length="81" mass="8645">MKRVAALAAALFPSCRSGCDAAEKANLVVPIPLFQRIFDTKKAICAIPTCAASYLIYSKLKDSFIEAIFSFSSSLPNGVSV</sequence>
<evidence type="ECO:0008006" key="2">
    <source>
        <dbReference type="Google" id="ProtNLM"/>
    </source>
</evidence>
<name>A0AAU7LRJ8_9BURK</name>
<organism evidence="1">
    <name type="scientific">Polaromonas hydrogenivorans</name>
    <dbReference type="NCBI Taxonomy" id="335476"/>
    <lineage>
        <taxon>Bacteria</taxon>
        <taxon>Pseudomonadati</taxon>
        <taxon>Pseudomonadota</taxon>
        <taxon>Betaproteobacteria</taxon>
        <taxon>Burkholderiales</taxon>
        <taxon>Comamonadaceae</taxon>
        <taxon>Polaromonas</taxon>
    </lineage>
</organism>
<proteinExistence type="predicted"/>
<dbReference type="AlphaFoldDB" id="A0AAU7LRJ8"/>
<accession>A0AAU7LRJ8</accession>
<protein>
    <recommendedName>
        <fullName evidence="2">Secreted protein</fullName>
    </recommendedName>
</protein>
<evidence type="ECO:0000313" key="1">
    <source>
        <dbReference type="EMBL" id="XBP69643.1"/>
    </source>
</evidence>